<protein>
    <submittedName>
        <fullName evidence="7">Cytochrome P450, E-class, group I</fullName>
    </submittedName>
</protein>
<proteinExistence type="inferred from homology"/>
<evidence type="ECO:0000256" key="4">
    <source>
        <dbReference type="PIRSR" id="PIRSR602401-1"/>
    </source>
</evidence>
<keyword evidence="6" id="KW-1133">Transmembrane helix</keyword>
<dbReference type="GO" id="GO:0020037">
    <property type="term" value="F:heme binding"/>
    <property type="evidence" value="ECO:0007669"/>
    <property type="project" value="InterPro"/>
</dbReference>
<comment type="cofactor">
    <cofactor evidence="4">
        <name>heme</name>
        <dbReference type="ChEBI" id="CHEBI:30413"/>
    </cofactor>
</comment>
<keyword evidence="6" id="KW-0812">Transmembrane</keyword>
<evidence type="ECO:0000256" key="1">
    <source>
        <dbReference type="ARBA" id="ARBA00010617"/>
    </source>
</evidence>
<dbReference type="GO" id="GO:0005506">
    <property type="term" value="F:iron ion binding"/>
    <property type="evidence" value="ECO:0007669"/>
    <property type="project" value="InterPro"/>
</dbReference>
<gene>
    <name evidence="7" type="ORF">TorRG33x02_127250</name>
</gene>
<dbReference type="OrthoDB" id="1055148at2759"/>
<dbReference type="PANTHER" id="PTHR47955">
    <property type="entry name" value="CYTOCHROME P450 FAMILY 71 PROTEIN"/>
    <property type="match status" value="1"/>
</dbReference>
<comment type="similarity">
    <text evidence="1 5">Belongs to the cytochrome P450 family.</text>
</comment>
<evidence type="ECO:0000256" key="5">
    <source>
        <dbReference type="RuleBase" id="RU000461"/>
    </source>
</evidence>
<dbReference type="InterPro" id="IPR001128">
    <property type="entry name" value="Cyt_P450"/>
</dbReference>
<keyword evidence="5" id="KW-0560">Oxidoreductase</keyword>
<dbReference type="PROSITE" id="PS00086">
    <property type="entry name" value="CYTOCHROME_P450"/>
    <property type="match status" value="1"/>
</dbReference>
<dbReference type="PRINTS" id="PR00463">
    <property type="entry name" value="EP450I"/>
</dbReference>
<dbReference type="PRINTS" id="PR00385">
    <property type="entry name" value="P450"/>
</dbReference>
<dbReference type="AlphaFoldDB" id="A0A2P5F0X9"/>
<keyword evidence="4 5" id="KW-0349">Heme</keyword>
<comment type="caution">
    <text evidence="7">The sequence shown here is derived from an EMBL/GenBank/DDBJ whole genome shotgun (WGS) entry which is preliminary data.</text>
</comment>
<organism evidence="7 8">
    <name type="scientific">Trema orientale</name>
    <name type="common">Charcoal tree</name>
    <name type="synonym">Celtis orientalis</name>
    <dbReference type="NCBI Taxonomy" id="63057"/>
    <lineage>
        <taxon>Eukaryota</taxon>
        <taxon>Viridiplantae</taxon>
        <taxon>Streptophyta</taxon>
        <taxon>Embryophyta</taxon>
        <taxon>Tracheophyta</taxon>
        <taxon>Spermatophyta</taxon>
        <taxon>Magnoliopsida</taxon>
        <taxon>eudicotyledons</taxon>
        <taxon>Gunneridae</taxon>
        <taxon>Pentapetalae</taxon>
        <taxon>rosids</taxon>
        <taxon>fabids</taxon>
        <taxon>Rosales</taxon>
        <taxon>Cannabaceae</taxon>
        <taxon>Trema</taxon>
    </lineage>
</organism>
<dbReference type="InParanoid" id="A0A2P5F0X9"/>
<evidence type="ECO:0000256" key="3">
    <source>
        <dbReference type="ARBA" id="ARBA00023004"/>
    </source>
</evidence>
<accession>A0A2P5F0X9</accession>
<dbReference type="GO" id="GO:0016705">
    <property type="term" value="F:oxidoreductase activity, acting on paired donors, with incorporation or reduction of molecular oxygen"/>
    <property type="evidence" value="ECO:0007669"/>
    <property type="project" value="InterPro"/>
</dbReference>
<keyword evidence="8" id="KW-1185">Reference proteome</keyword>
<dbReference type="STRING" id="63057.A0A2P5F0X9"/>
<keyword evidence="2 4" id="KW-0479">Metal-binding</keyword>
<evidence type="ECO:0000256" key="6">
    <source>
        <dbReference type="SAM" id="Phobius"/>
    </source>
</evidence>
<keyword evidence="3 4" id="KW-0408">Iron</keyword>
<dbReference type="SUPFAM" id="SSF48264">
    <property type="entry name" value="Cytochrome P450"/>
    <property type="match status" value="1"/>
</dbReference>
<evidence type="ECO:0000313" key="7">
    <source>
        <dbReference type="EMBL" id="PON91442.1"/>
    </source>
</evidence>
<dbReference type="InterPro" id="IPR036396">
    <property type="entry name" value="Cyt_P450_sf"/>
</dbReference>
<dbReference type="Proteomes" id="UP000237000">
    <property type="component" value="Unassembled WGS sequence"/>
</dbReference>
<dbReference type="EMBL" id="JXTC01000074">
    <property type="protein sequence ID" value="PON91442.1"/>
    <property type="molecule type" value="Genomic_DNA"/>
</dbReference>
<name>A0A2P5F0X9_TREOI</name>
<sequence>MDYFTLLPLILALVLVTIYFFHVVRLPSWRSRQPTWQSRRAPPSPRSLPILGHLHLLTAMPHHSFARLADRLGPIFLLRLGQVPTLVISSARLARLVLKTHDHVFASRPQLVAAQYLSFGCSDVTFSRYGPYWRQARKICVTELLSPKRVNSFGIVRAEETTRMVSHVSTRSASEVDMSKVLFTLANDILCRVAFGRRFLREEEGGGEEPGEGQKRHLVGVLAETQELLGGFCVGDFFPEWGWVNSVSGYKRRLEKNLEDLRAVCDEIIEEHEKTTSLDGREDFVHVLLRVRRRDDLEVPITDDNLKALVLDMFVAGTDTTSATLEWTMTELVRHPNVMKKAQEEVRKTASSAGKVEENHLQHLHYMKAVVKETMRLHSPVPLLVPRESMEDCTLDGYEIPAKTRVLINSYAIGRDPKSWENPLEFNPERFMDYNIDAKDQDFKFLPFGGGRRGCPGFTFGLATVELALALLLYHFDWALPEGVGIEDVDLDEIFGLATRKKTPLILVPTAYRDYEFMASDA</sequence>
<dbReference type="InterPro" id="IPR017972">
    <property type="entry name" value="Cyt_P450_CS"/>
</dbReference>
<feature type="transmembrane region" description="Helical" evidence="6">
    <location>
        <begin position="6"/>
        <end position="24"/>
    </location>
</feature>
<reference evidence="8" key="1">
    <citation type="submission" date="2016-06" db="EMBL/GenBank/DDBJ databases">
        <title>Parallel loss of symbiosis genes in relatives of nitrogen-fixing non-legume Parasponia.</title>
        <authorList>
            <person name="Van Velzen R."/>
            <person name="Holmer R."/>
            <person name="Bu F."/>
            <person name="Rutten L."/>
            <person name="Van Zeijl A."/>
            <person name="Liu W."/>
            <person name="Santuari L."/>
            <person name="Cao Q."/>
            <person name="Sharma T."/>
            <person name="Shen D."/>
            <person name="Roswanjaya Y."/>
            <person name="Wardhani T."/>
            <person name="Kalhor M.S."/>
            <person name="Jansen J."/>
            <person name="Van den Hoogen J."/>
            <person name="Gungor B."/>
            <person name="Hartog M."/>
            <person name="Hontelez J."/>
            <person name="Verver J."/>
            <person name="Yang W.-C."/>
            <person name="Schijlen E."/>
            <person name="Repin R."/>
            <person name="Schilthuizen M."/>
            <person name="Schranz E."/>
            <person name="Heidstra R."/>
            <person name="Miyata K."/>
            <person name="Fedorova E."/>
            <person name="Kohlen W."/>
            <person name="Bisseling T."/>
            <person name="Smit S."/>
            <person name="Geurts R."/>
        </authorList>
    </citation>
    <scope>NUCLEOTIDE SEQUENCE [LARGE SCALE GENOMIC DNA]</scope>
    <source>
        <strain evidence="8">cv. RG33-2</strain>
    </source>
</reference>
<evidence type="ECO:0000256" key="2">
    <source>
        <dbReference type="ARBA" id="ARBA00022723"/>
    </source>
</evidence>
<dbReference type="GO" id="GO:0004497">
    <property type="term" value="F:monooxygenase activity"/>
    <property type="evidence" value="ECO:0007669"/>
    <property type="project" value="UniProtKB-KW"/>
</dbReference>
<keyword evidence="5" id="KW-0503">Monooxygenase</keyword>
<dbReference type="PANTHER" id="PTHR47955:SF12">
    <property type="entry name" value="(RAPE) HYPOTHETICAL PROTEIN"/>
    <property type="match status" value="1"/>
</dbReference>
<feature type="binding site" description="axial binding residue" evidence="4">
    <location>
        <position position="455"/>
    </location>
    <ligand>
        <name>heme</name>
        <dbReference type="ChEBI" id="CHEBI:30413"/>
    </ligand>
    <ligandPart>
        <name>Fe</name>
        <dbReference type="ChEBI" id="CHEBI:18248"/>
    </ligandPart>
</feature>
<dbReference type="InterPro" id="IPR002401">
    <property type="entry name" value="Cyt_P450_E_grp-I"/>
</dbReference>
<dbReference type="Gene3D" id="1.10.630.10">
    <property type="entry name" value="Cytochrome P450"/>
    <property type="match status" value="1"/>
</dbReference>
<keyword evidence="6" id="KW-0472">Membrane</keyword>
<dbReference type="CDD" id="cd11072">
    <property type="entry name" value="CYP71-like"/>
    <property type="match status" value="1"/>
</dbReference>
<dbReference type="Pfam" id="PF00067">
    <property type="entry name" value="p450"/>
    <property type="match status" value="1"/>
</dbReference>
<dbReference type="FunFam" id="1.10.630.10:FF:000011">
    <property type="entry name" value="Cytochrome P450 83B1"/>
    <property type="match status" value="1"/>
</dbReference>
<evidence type="ECO:0000313" key="8">
    <source>
        <dbReference type="Proteomes" id="UP000237000"/>
    </source>
</evidence>